<accession>A0ABU2LRP7</accession>
<keyword evidence="2" id="KW-0255">Endonuclease</keyword>
<organism evidence="2 3">
    <name type="scientific">Streptomyces millisiae</name>
    <dbReference type="NCBI Taxonomy" id="3075542"/>
    <lineage>
        <taxon>Bacteria</taxon>
        <taxon>Bacillati</taxon>
        <taxon>Actinomycetota</taxon>
        <taxon>Actinomycetes</taxon>
        <taxon>Kitasatosporales</taxon>
        <taxon>Streptomycetaceae</taxon>
        <taxon>Streptomyces</taxon>
    </lineage>
</organism>
<protein>
    <submittedName>
        <fullName evidence="2">Endonuclease/exonuclease/phosphatase family protein</fullName>
    </submittedName>
</protein>
<dbReference type="GO" id="GO:0004519">
    <property type="term" value="F:endonuclease activity"/>
    <property type="evidence" value="ECO:0007669"/>
    <property type="project" value="UniProtKB-KW"/>
</dbReference>
<comment type="caution">
    <text evidence="2">The sequence shown here is derived from an EMBL/GenBank/DDBJ whole genome shotgun (WGS) entry which is preliminary data.</text>
</comment>
<dbReference type="Proteomes" id="UP001183420">
    <property type="component" value="Unassembled WGS sequence"/>
</dbReference>
<dbReference type="InterPro" id="IPR036691">
    <property type="entry name" value="Endo/exonu/phosph_ase_sf"/>
</dbReference>
<evidence type="ECO:0000313" key="3">
    <source>
        <dbReference type="Proteomes" id="UP001183420"/>
    </source>
</evidence>
<sequence length="272" mass="29368">MTWNLWWRFGDWRARRAVILDWLRRERPDVCGFQEVWATEDENLAGWLAGELGMHWAWAPGAVFEHWRGRAREPADGVGNAVLSRWPIVDSEVRRLPTAGGPDEVRTALFALVDAPGARVPFFTTHLHSDPAGSAVRVAQVTELARFVAERRGGTPFPPVVTGDFNAEPGADELRLFGGTLTAPAVPGQVMTDVWRFADPGRPADTFRSGPPPADGALSFGSRTDYIHRGSTGPGGEGAVTAVWRTGAGPVPGGDSDVWPSDHAAVMAELSA</sequence>
<dbReference type="EMBL" id="JAVREM010000022">
    <property type="protein sequence ID" value="MDT0320264.1"/>
    <property type="molecule type" value="Genomic_DNA"/>
</dbReference>
<dbReference type="Gene3D" id="3.60.10.10">
    <property type="entry name" value="Endonuclease/exonuclease/phosphatase"/>
    <property type="match status" value="1"/>
</dbReference>
<dbReference type="SUPFAM" id="SSF56219">
    <property type="entry name" value="DNase I-like"/>
    <property type="match status" value="1"/>
</dbReference>
<reference evidence="3" key="1">
    <citation type="submission" date="2023-07" db="EMBL/GenBank/DDBJ databases">
        <title>30 novel species of actinomycetes from the DSMZ collection.</title>
        <authorList>
            <person name="Nouioui I."/>
        </authorList>
    </citation>
    <scope>NUCLEOTIDE SEQUENCE [LARGE SCALE GENOMIC DNA]</scope>
    <source>
        <strain evidence="3">DSM 44918</strain>
    </source>
</reference>
<gene>
    <name evidence="2" type="ORF">RNC47_18165</name>
</gene>
<evidence type="ECO:0000259" key="1">
    <source>
        <dbReference type="Pfam" id="PF03372"/>
    </source>
</evidence>
<dbReference type="PANTHER" id="PTHR14859">
    <property type="entry name" value="CALCOFLUOR WHITE HYPERSENSITIVE PROTEIN PRECURSOR"/>
    <property type="match status" value="1"/>
</dbReference>
<dbReference type="InterPro" id="IPR005135">
    <property type="entry name" value="Endo/exonuclease/phosphatase"/>
</dbReference>
<dbReference type="RefSeq" id="WP_311600086.1">
    <property type="nucleotide sequence ID" value="NZ_JAVREM010000022.1"/>
</dbReference>
<dbReference type="PANTHER" id="PTHR14859:SF1">
    <property type="entry name" value="PGAP2-INTERACTING PROTEIN"/>
    <property type="match status" value="1"/>
</dbReference>
<proteinExistence type="predicted"/>
<keyword evidence="3" id="KW-1185">Reference proteome</keyword>
<keyword evidence="2" id="KW-0378">Hydrolase</keyword>
<name>A0ABU2LRP7_9ACTN</name>
<dbReference type="Pfam" id="PF03372">
    <property type="entry name" value="Exo_endo_phos"/>
    <property type="match status" value="1"/>
</dbReference>
<dbReference type="InterPro" id="IPR051916">
    <property type="entry name" value="GPI-anchor_lipid_remodeler"/>
</dbReference>
<keyword evidence="2" id="KW-0540">Nuclease</keyword>
<feature type="domain" description="Endonuclease/exonuclease/phosphatase" evidence="1">
    <location>
        <begin position="1"/>
        <end position="263"/>
    </location>
</feature>
<evidence type="ECO:0000313" key="2">
    <source>
        <dbReference type="EMBL" id="MDT0320264.1"/>
    </source>
</evidence>